<evidence type="ECO:0000256" key="6">
    <source>
        <dbReference type="ARBA" id="ARBA00023163"/>
    </source>
</evidence>
<dbReference type="Pfam" id="PF07716">
    <property type="entry name" value="bZIP_2"/>
    <property type="match status" value="1"/>
</dbReference>
<dbReference type="InterPro" id="IPR031106">
    <property type="entry name" value="C/EBP"/>
</dbReference>
<organism evidence="10 11">
    <name type="scientific">Microcaecilia unicolor</name>
    <dbReference type="NCBI Taxonomy" id="1415580"/>
    <lineage>
        <taxon>Eukaryota</taxon>
        <taxon>Metazoa</taxon>
        <taxon>Chordata</taxon>
        <taxon>Craniata</taxon>
        <taxon>Vertebrata</taxon>
        <taxon>Euteleostomi</taxon>
        <taxon>Amphibia</taxon>
        <taxon>Gymnophiona</taxon>
        <taxon>Siphonopidae</taxon>
        <taxon>Microcaecilia</taxon>
    </lineage>
</organism>
<dbReference type="PROSITE" id="PS50217">
    <property type="entry name" value="BZIP"/>
    <property type="match status" value="1"/>
</dbReference>
<dbReference type="GO" id="GO:0005634">
    <property type="term" value="C:nucleus"/>
    <property type="evidence" value="ECO:0007669"/>
    <property type="project" value="UniProtKB-SubCell"/>
</dbReference>
<dbReference type="GO" id="GO:0006351">
    <property type="term" value="P:DNA-templated transcription"/>
    <property type="evidence" value="ECO:0007669"/>
    <property type="project" value="InterPro"/>
</dbReference>
<protein>
    <submittedName>
        <fullName evidence="11">CCAAT/enhancer-binding protein epsilon</fullName>
    </submittedName>
</protein>
<name>A0A6P7WQ40_9AMPH</name>
<dbReference type="InterPro" id="IPR046347">
    <property type="entry name" value="bZIP_sf"/>
</dbReference>
<keyword evidence="3" id="KW-0805">Transcription regulation</keyword>
<evidence type="ECO:0000256" key="8">
    <source>
        <dbReference type="SAM" id="Coils"/>
    </source>
</evidence>
<evidence type="ECO:0000313" key="10">
    <source>
        <dbReference type="Proteomes" id="UP000515156"/>
    </source>
</evidence>
<reference evidence="11" key="1">
    <citation type="submission" date="2025-08" db="UniProtKB">
        <authorList>
            <consortium name="RefSeq"/>
        </authorList>
    </citation>
    <scope>IDENTIFICATION</scope>
</reference>
<dbReference type="Gene3D" id="1.20.5.170">
    <property type="match status" value="1"/>
</dbReference>
<accession>A0A6P7WQ40</accession>
<proteinExistence type="inferred from homology"/>
<dbReference type="SMART" id="SM00338">
    <property type="entry name" value="BRLZ"/>
    <property type="match status" value="1"/>
</dbReference>
<dbReference type="PANTHER" id="PTHR23334">
    <property type="entry name" value="CCAAT/ENHANCER BINDING PROTEIN"/>
    <property type="match status" value="1"/>
</dbReference>
<dbReference type="GO" id="GO:0000981">
    <property type="term" value="F:DNA-binding transcription factor activity, RNA polymerase II-specific"/>
    <property type="evidence" value="ECO:0007669"/>
    <property type="project" value="TreeGrafter"/>
</dbReference>
<dbReference type="GeneID" id="115457776"/>
<gene>
    <name evidence="11" type="primary">CEBPE</name>
</gene>
<dbReference type="PANTHER" id="PTHR23334:SF27">
    <property type="entry name" value="CCAAT_ENHANCER-BINDING PROTEIN EPSILON"/>
    <property type="match status" value="1"/>
</dbReference>
<evidence type="ECO:0000259" key="9">
    <source>
        <dbReference type="PROSITE" id="PS50217"/>
    </source>
</evidence>
<comment type="subcellular location">
    <subcellularLocation>
        <location evidence="1">Nucleus</location>
    </subcellularLocation>
</comment>
<evidence type="ECO:0000256" key="7">
    <source>
        <dbReference type="ARBA" id="ARBA00023242"/>
    </source>
</evidence>
<dbReference type="FunCoup" id="A0A6P7WQ40">
    <property type="interactions" value="662"/>
</dbReference>
<evidence type="ECO:0000256" key="2">
    <source>
        <dbReference type="ARBA" id="ARBA00006951"/>
    </source>
</evidence>
<evidence type="ECO:0000256" key="4">
    <source>
        <dbReference type="ARBA" id="ARBA00023125"/>
    </source>
</evidence>
<keyword evidence="4" id="KW-0238">DNA-binding</keyword>
<dbReference type="CDD" id="cd14712">
    <property type="entry name" value="bZIP_CEBPB"/>
    <property type="match status" value="1"/>
</dbReference>
<feature type="domain" description="BZIP" evidence="9">
    <location>
        <begin position="191"/>
        <end position="254"/>
    </location>
</feature>
<evidence type="ECO:0000256" key="5">
    <source>
        <dbReference type="ARBA" id="ARBA00023159"/>
    </source>
</evidence>
<keyword evidence="6" id="KW-0804">Transcription</keyword>
<keyword evidence="5" id="KW-0010">Activator</keyword>
<feature type="coiled-coil region" evidence="8">
    <location>
        <begin position="223"/>
        <end position="250"/>
    </location>
</feature>
<dbReference type="OrthoDB" id="10032067at2759"/>
<evidence type="ECO:0000256" key="3">
    <source>
        <dbReference type="ARBA" id="ARBA00023015"/>
    </source>
</evidence>
<dbReference type="GO" id="GO:0030099">
    <property type="term" value="P:myeloid cell differentiation"/>
    <property type="evidence" value="ECO:0007669"/>
    <property type="project" value="TreeGrafter"/>
</dbReference>
<comment type="similarity">
    <text evidence="2">Belongs to the bZIP family. C/EBP subfamily.</text>
</comment>
<dbReference type="Proteomes" id="UP000515156">
    <property type="component" value="Chromosome 14"/>
</dbReference>
<dbReference type="CTD" id="1053"/>
<dbReference type="SUPFAM" id="SSF57959">
    <property type="entry name" value="Leucine zipper domain"/>
    <property type="match status" value="1"/>
</dbReference>
<keyword evidence="8" id="KW-0175">Coiled coil</keyword>
<dbReference type="GO" id="GO:0000978">
    <property type="term" value="F:RNA polymerase II cis-regulatory region sequence-specific DNA binding"/>
    <property type="evidence" value="ECO:0007669"/>
    <property type="project" value="TreeGrafter"/>
</dbReference>
<dbReference type="InParanoid" id="A0A6P7WQ40"/>
<sequence length="268" mass="29402">MSQGNYYECERRGQSMAYSGRPAANVGDLGSNGGGIGESENSIDLSAYIDSGEELLSDLFPPKQDRMKGTFHYYPPEAHAAYGYAHQYDRKAMLGGYSPGYDPRTVIVKEEPRNQDPGRSTGRVGFNPLQYQVAQCGQTAMNLQSAVGSTQQPVRIFKGPLAVAGGPVMASACSPLPPLHPKGKKALSKDSLEYRLRRERNNIAVRKSRDKAKRRNLETQQKALEYMADNERLQVQVDQLTQELETLRGLFRQIPEAAGMVKGAGGCA</sequence>
<keyword evidence="10" id="KW-1185">Reference proteome</keyword>
<dbReference type="FunFam" id="1.20.5.170:FF:000028">
    <property type="entry name" value="CCAAT/enhancer-binding protein beta"/>
    <property type="match status" value="1"/>
</dbReference>
<evidence type="ECO:0000256" key="1">
    <source>
        <dbReference type="ARBA" id="ARBA00004123"/>
    </source>
</evidence>
<keyword evidence="7" id="KW-0539">Nucleus</keyword>
<evidence type="ECO:0000313" key="11">
    <source>
        <dbReference type="RefSeq" id="XP_030043226.1"/>
    </source>
</evidence>
<dbReference type="InterPro" id="IPR004827">
    <property type="entry name" value="bZIP"/>
</dbReference>
<dbReference type="RefSeq" id="XP_030043226.1">
    <property type="nucleotide sequence ID" value="XM_030187366.1"/>
</dbReference>
<dbReference type="AlphaFoldDB" id="A0A6P7WQ40"/>
<dbReference type="KEGG" id="muo:115457776"/>